<dbReference type="RefSeq" id="WP_302039854.1">
    <property type="nucleotide sequence ID" value="NZ_JAUKPO010000016.1"/>
</dbReference>
<dbReference type="CDD" id="cd07328">
    <property type="entry name" value="M48_Ste24p_like"/>
    <property type="match status" value="1"/>
</dbReference>
<evidence type="ECO:0000259" key="12">
    <source>
        <dbReference type="Pfam" id="PF01435"/>
    </source>
</evidence>
<keyword evidence="4 11" id="KW-0812">Transmembrane</keyword>
<keyword evidence="6" id="KW-0378">Hydrolase</keyword>
<evidence type="ECO:0000256" key="8">
    <source>
        <dbReference type="ARBA" id="ARBA00022989"/>
    </source>
</evidence>
<dbReference type="Proteomes" id="UP001168528">
    <property type="component" value="Unassembled WGS sequence"/>
</dbReference>
<keyword evidence="8 11" id="KW-1133">Transmembrane helix</keyword>
<keyword evidence="2" id="KW-1003">Cell membrane</keyword>
<comment type="cofactor">
    <cofactor evidence="1">
        <name>Zn(2+)</name>
        <dbReference type="ChEBI" id="CHEBI:29105"/>
    </cofactor>
</comment>
<organism evidence="13 14">
    <name type="scientific">Rhodocytophaga aerolata</name>
    <dbReference type="NCBI Taxonomy" id="455078"/>
    <lineage>
        <taxon>Bacteria</taxon>
        <taxon>Pseudomonadati</taxon>
        <taxon>Bacteroidota</taxon>
        <taxon>Cytophagia</taxon>
        <taxon>Cytophagales</taxon>
        <taxon>Rhodocytophagaceae</taxon>
        <taxon>Rhodocytophaga</taxon>
    </lineage>
</organism>
<dbReference type="Gene3D" id="3.30.2010.10">
    <property type="entry name" value="Metalloproteases ('zincins'), catalytic domain"/>
    <property type="match status" value="1"/>
</dbReference>
<evidence type="ECO:0000256" key="9">
    <source>
        <dbReference type="ARBA" id="ARBA00023049"/>
    </source>
</evidence>
<reference evidence="13" key="1">
    <citation type="submission" date="2023-07" db="EMBL/GenBank/DDBJ databases">
        <title>The genome sequence of Rhodocytophaga aerolata KACC 12507.</title>
        <authorList>
            <person name="Zhang X."/>
        </authorList>
    </citation>
    <scope>NUCLEOTIDE SEQUENCE</scope>
    <source>
        <strain evidence="13">KACC 12507</strain>
    </source>
</reference>
<protein>
    <submittedName>
        <fullName evidence="13">M48 family metallopeptidase</fullName>
    </submittedName>
</protein>
<evidence type="ECO:0000313" key="13">
    <source>
        <dbReference type="EMBL" id="MDO1449051.1"/>
    </source>
</evidence>
<evidence type="ECO:0000256" key="5">
    <source>
        <dbReference type="ARBA" id="ARBA00022723"/>
    </source>
</evidence>
<keyword evidence="14" id="KW-1185">Reference proteome</keyword>
<feature type="domain" description="Peptidase M48" evidence="12">
    <location>
        <begin position="115"/>
        <end position="373"/>
    </location>
</feature>
<feature type="transmembrane region" description="Helical" evidence="11">
    <location>
        <begin position="70"/>
        <end position="96"/>
    </location>
</feature>
<evidence type="ECO:0000256" key="3">
    <source>
        <dbReference type="ARBA" id="ARBA00022670"/>
    </source>
</evidence>
<dbReference type="PANTHER" id="PTHR43221">
    <property type="entry name" value="PROTEASE HTPX"/>
    <property type="match status" value="1"/>
</dbReference>
<feature type="transmembrane region" description="Helical" evidence="11">
    <location>
        <begin position="32"/>
        <end position="58"/>
    </location>
</feature>
<evidence type="ECO:0000256" key="11">
    <source>
        <dbReference type="SAM" id="Phobius"/>
    </source>
</evidence>
<accession>A0ABT8RBI5</accession>
<dbReference type="PANTHER" id="PTHR43221:SF2">
    <property type="entry name" value="PROTEASE HTPX HOMOLOG"/>
    <property type="match status" value="1"/>
</dbReference>
<evidence type="ECO:0000256" key="4">
    <source>
        <dbReference type="ARBA" id="ARBA00022692"/>
    </source>
</evidence>
<dbReference type="EMBL" id="JAUKPO010000016">
    <property type="protein sequence ID" value="MDO1449051.1"/>
    <property type="molecule type" value="Genomic_DNA"/>
</dbReference>
<evidence type="ECO:0000256" key="7">
    <source>
        <dbReference type="ARBA" id="ARBA00022833"/>
    </source>
</evidence>
<evidence type="ECO:0000313" key="14">
    <source>
        <dbReference type="Proteomes" id="UP001168528"/>
    </source>
</evidence>
<keyword evidence="10 11" id="KW-0472">Membrane</keyword>
<evidence type="ECO:0000256" key="10">
    <source>
        <dbReference type="ARBA" id="ARBA00023136"/>
    </source>
</evidence>
<dbReference type="Pfam" id="PF01435">
    <property type="entry name" value="Peptidase_M48"/>
    <property type="match status" value="1"/>
</dbReference>
<keyword evidence="5" id="KW-0479">Metal-binding</keyword>
<evidence type="ECO:0000256" key="1">
    <source>
        <dbReference type="ARBA" id="ARBA00001947"/>
    </source>
</evidence>
<name>A0ABT8RBI5_9BACT</name>
<keyword evidence="7" id="KW-0862">Zinc</keyword>
<keyword evidence="9" id="KW-0482">Metalloprotease</keyword>
<feature type="transmembrane region" description="Helical" evidence="11">
    <location>
        <begin position="224"/>
        <end position="249"/>
    </location>
</feature>
<proteinExistence type="predicted"/>
<sequence length="720" mass="82307">MNSIDLYPQSPQNIDKSITSPGKEYIRQVTKVFCSVVLFMLIYMALLAIAGGMLYYGIQGAFYIITAKFSFITLAAGAGMVGLAVMFAWFMVKFIFKTRKNENPQRIQIFENEHPQLFAFIRKLATETGTPFPKKIFISPEVNACVFYNSSFLSLFLPVPKNLEIGLGLVNSVNMSEFKAVIAHEFGHFSQKSMKLGSYIYTVNHMLYNLVYEYDSWDHTLEKWANIGGIFGFFAIVTFKMISVVRFILGKAYNFINLFYMSLSRAMEYHADLVAVSVAGSIPMKHALRRIELSAVAYDYSMNYLQTQAEKGRYSSNIYLNHQAAISHLCHTHELSKSGHLPVIEDTDVPNNASKSRLRIKDQWASHPSMEERELNILKHPATVVIHAGSPWKLFENPAQVQEAMTRHLYQLLLPDTKDLQLENAEIVQQHINQEIEAGKLDSRYNGYYNGRTIEYFDVPQTIADIFNSQGYFTKEADLFSDAVVQKIEQLHTNTHDRQTLQQIISGQVDAKFFEFDAIKYRRKEAGQLRTRLDTEIAEQQKWLCNQDKQVFGYYYRLAMAQGNTHSIPYAASFTDYFALQAEEKKFAGLLHRMQVVQYQLITKPRWTDDEQRNLVGEISSLHMLFEKYLREAEAINLSVPINDQAGENQTFRACILTEPVAAVSSVTFDYEQLQVFGNQVSQVINRIATVTNECFKRILAMQISLSQGDKISTDNQIAC</sequence>
<evidence type="ECO:0000256" key="2">
    <source>
        <dbReference type="ARBA" id="ARBA00022475"/>
    </source>
</evidence>
<comment type="caution">
    <text evidence="13">The sequence shown here is derived from an EMBL/GenBank/DDBJ whole genome shotgun (WGS) entry which is preliminary data.</text>
</comment>
<keyword evidence="3" id="KW-0645">Protease</keyword>
<gene>
    <name evidence="13" type="ORF">Q0590_22435</name>
</gene>
<dbReference type="InterPro" id="IPR001915">
    <property type="entry name" value="Peptidase_M48"/>
</dbReference>
<dbReference type="InterPro" id="IPR050083">
    <property type="entry name" value="HtpX_protease"/>
</dbReference>
<evidence type="ECO:0000256" key="6">
    <source>
        <dbReference type="ARBA" id="ARBA00022801"/>
    </source>
</evidence>